<organism evidence="5 6">
    <name type="scientific">Hyaloscypha hepaticicola</name>
    <dbReference type="NCBI Taxonomy" id="2082293"/>
    <lineage>
        <taxon>Eukaryota</taxon>
        <taxon>Fungi</taxon>
        <taxon>Dikarya</taxon>
        <taxon>Ascomycota</taxon>
        <taxon>Pezizomycotina</taxon>
        <taxon>Leotiomycetes</taxon>
        <taxon>Helotiales</taxon>
        <taxon>Hyaloscyphaceae</taxon>
        <taxon>Hyaloscypha</taxon>
    </lineage>
</organism>
<dbReference type="GO" id="GO:0070319">
    <property type="term" value="C:Golgi to plasma membrane transport vesicle"/>
    <property type="evidence" value="ECO:0007669"/>
    <property type="project" value="TreeGrafter"/>
</dbReference>
<dbReference type="PANTHER" id="PTHR14430:SF4">
    <property type="entry name" value="GDP_GTP EXCHANGE FACTOR SEC2 N-TERMINAL DOMAIN-CONTAINING PROTEIN"/>
    <property type="match status" value="1"/>
</dbReference>
<feature type="region of interest" description="Disordered" evidence="3">
    <location>
        <begin position="71"/>
        <end position="98"/>
    </location>
</feature>
<evidence type="ECO:0000313" key="5">
    <source>
        <dbReference type="EMBL" id="PMD21967.1"/>
    </source>
</evidence>
<feature type="coiled-coil region" evidence="2">
    <location>
        <begin position="143"/>
        <end position="206"/>
    </location>
</feature>
<dbReference type="SUPFAM" id="SSF144284">
    <property type="entry name" value="Sec2 N-terminal region"/>
    <property type="match status" value="1"/>
</dbReference>
<reference evidence="5 6" key="1">
    <citation type="submission" date="2016-05" db="EMBL/GenBank/DDBJ databases">
        <title>A degradative enzymes factory behind the ericoid mycorrhizal symbiosis.</title>
        <authorList>
            <consortium name="DOE Joint Genome Institute"/>
            <person name="Martino E."/>
            <person name="Morin E."/>
            <person name="Grelet G."/>
            <person name="Kuo A."/>
            <person name="Kohler A."/>
            <person name="Daghino S."/>
            <person name="Barry K."/>
            <person name="Choi C."/>
            <person name="Cichocki N."/>
            <person name="Clum A."/>
            <person name="Copeland A."/>
            <person name="Hainaut M."/>
            <person name="Haridas S."/>
            <person name="Labutti K."/>
            <person name="Lindquist E."/>
            <person name="Lipzen A."/>
            <person name="Khouja H.-R."/>
            <person name="Murat C."/>
            <person name="Ohm R."/>
            <person name="Olson A."/>
            <person name="Spatafora J."/>
            <person name="Veneault-Fourrey C."/>
            <person name="Henrissat B."/>
            <person name="Grigoriev I."/>
            <person name="Martin F."/>
            <person name="Perotto S."/>
        </authorList>
    </citation>
    <scope>NUCLEOTIDE SEQUENCE [LARGE SCALE GENOMIC DNA]</scope>
    <source>
        <strain evidence="5 6">UAMH 7357</strain>
    </source>
</reference>
<protein>
    <recommendedName>
        <fullName evidence="4">GDP/GTP exchange factor Sec2 N-terminal domain-containing protein</fullName>
    </recommendedName>
</protein>
<dbReference type="InterPro" id="IPR040351">
    <property type="entry name" value="RAB3IL/RAB3IP/Sec2"/>
</dbReference>
<dbReference type="EMBL" id="KZ613479">
    <property type="protein sequence ID" value="PMD21967.1"/>
    <property type="molecule type" value="Genomic_DNA"/>
</dbReference>
<sequence>MSTTMTLTMSQAPGVHACPNCGIGLPDHTDLATDAQKRIEDLEAQVRLLTAKATAAVDRWADYEDEIQQLKEQQQRHNDQADEERERGPTSPGGRFSYLPVQNRLSSFLTARKSTPNLRPGLPPSTPTETELVAALTKEQALRQAAEGKLSEASGELEDLTAQLFMQANEMVATERKARAKLEERVEVLERRDTEKRKRLERLEGAVQRIERVRGLLAPGS</sequence>
<dbReference type="Proteomes" id="UP000235672">
    <property type="component" value="Unassembled WGS sequence"/>
</dbReference>
<dbReference type="OrthoDB" id="5560525at2759"/>
<dbReference type="GO" id="GO:0006887">
    <property type="term" value="P:exocytosis"/>
    <property type="evidence" value="ECO:0007669"/>
    <property type="project" value="TreeGrafter"/>
</dbReference>
<accession>A0A2J6Q6Q9</accession>
<proteinExistence type="predicted"/>
<evidence type="ECO:0000256" key="3">
    <source>
        <dbReference type="SAM" id="MobiDB-lite"/>
    </source>
</evidence>
<dbReference type="PANTHER" id="PTHR14430">
    <property type="entry name" value="RABIN3-RELATED"/>
    <property type="match status" value="1"/>
</dbReference>
<feature type="compositionally biased region" description="Basic and acidic residues" evidence="3">
    <location>
        <begin position="73"/>
        <end position="88"/>
    </location>
</feature>
<gene>
    <name evidence="5" type="ORF">NA56DRAFT_571014</name>
</gene>
<evidence type="ECO:0000256" key="1">
    <source>
        <dbReference type="ARBA" id="ARBA00023054"/>
    </source>
</evidence>
<evidence type="ECO:0000313" key="6">
    <source>
        <dbReference type="Proteomes" id="UP000235672"/>
    </source>
</evidence>
<keyword evidence="6" id="KW-1185">Reference proteome</keyword>
<dbReference type="Gene3D" id="6.10.140.910">
    <property type="match status" value="1"/>
</dbReference>
<dbReference type="GO" id="GO:0005085">
    <property type="term" value="F:guanyl-nucleotide exchange factor activity"/>
    <property type="evidence" value="ECO:0007669"/>
    <property type="project" value="InterPro"/>
</dbReference>
<evidence type="ECO:0000259" key="4">
    <source>
        <dbReference type="Pfam" id="PF06428"/>
    </source>
</evidence>
<keyword evidence="1 2" id="KW-0175">Coiled coil</keyword>
<feature type="domain" description="GDP/GTP exchange factor Sec2 N-terminal" evidence="4">
    <location>
        <begin position="131"/>
        <end position="204"/>
    </location>
</feature>
<dbReference type="Pfam" id="PF06428">
    <property type="entry name" value="Sec2p"/>
    <property type="match status" value="1"/>
</dbReference>
<evidence type="ECO:0000256" key="2">
    <source>
        <dbReference type="SAM" id="Coils"/>
    </source>
</evidence>
<dbReference type="STRING" id="1745343.A0A2J6Q6Q9"/>
<dbReference type="GO" id="GO:0051286">
    <property type="term" value="C:cell tip"/>
    <property type="evidence" value="ECO:0007669"/>
    <property type="project" value="TreeGrafter"/>
</dbReference>
<name>A0A2J6Q6Q9_9HELO</name>
<dbReference type="InterPro" id="IPR009449">
    <property type="entry name" value="Sec2_N"/>
</dbReference>
<dbReference type="AlphaFoldDB" id="A0A2J6Q6Q9"/>